<proteinExistence type="predicted"/>
<dbReference type="Pfam" id="PF00931">
    <property type="entry name" value="NB-ARC"/>
    <property type="match status" value="1"/>
</dbReference>
<dbReference type="Pfam" id="PF23282">
    <property type="entry name" value="WHD_ROQ1"/>
    <property type="match status" value="1"/>
</dbReference>
<dbReference type="InterPro" id="IPR002182">
    <property type="entry name" value="NB-ARC"/>
</dbReference>
<dbReference type="PRINTS" id="PR00364">
    <property type="entry name" value="DISEASERSIST"/>
</dbReference>
<dbReference type="PANTHER" id="PTHR11017">
    <property type="entry name" value="LEUCINE-RICH REPEAT-CONTAINING PROTEIN"/>
    <property type="match status" value="1"/>
</dbReference>
<dbReference type="SMART" id="SM00255">
    <property type="entry name" value="TIR"/>
    <property type="match status" value="1"/>
</dbReference>
<dbReference type="InterPro" id="IPR058192">
    <property type="entry name" value="WHD_ROQ1-like"/>
</dbReference>
<dbReference type="EMBL" id="JASCZI010241666">
    <property type="protein sequence ID" value="MED6204042.1"/>
    <property type="molecule type" value="Genomic_DNA"/>
</dbReference>
<comment type="caution">
    <text evidence="5">The sequence shown here is derived from an EMBL/GenBank/DDBJ whole genome shotgun (WGS) entry which is preliminary data.</text>
</comment>
<evidence type="ECO:0000256" key="1">
    <source>
        <dbReference type="ARBA" id="ARBA00022614"/>
    </source>
</evidence>
<evidence type="ECO:0000313" key="6">
    <source>
        <dbReference type="Proteomes" id="UP001341840"/>
    </source>
</evidence>
<dbReference type="InterPro" id="IPR000157">
    <property type="entry name" value="TIR_dom"/>
</dbReference>
<reference evidence="5 6" key="1">
    <citation type="journal article" date="2023" name="Plants (Basel)">
        <title>Bridging the Gap: Combining Genomics and Transcriptomics Approaches to Understand Stylosanthes scabra, an Orphan Legume from the Brazilian Caatinga.</title>
        <authorList>
            <person name="Ferreira-Neto J.R.C."/>
            <person name="da Silva M.D."/>
            <person name="Binneck E."/>
            <person name="de Melo N.F."/>
            <person name="da Silva R.H."/>
            <person name="de Melo A.L.T.M."/>
            <person name="Pandolfi V."/>
            <person name="Bustamante F.O."/>
            <person name="Brasileiro-Vidal A.C."/>
            <person name="Benko-Iseppon A.M."/>
        </authorList>
    </citation>
    <scope>NUCLEOTIDE SEQUENCE [LARGE SCALE GENOMIC DNA]</scope>
    <source>
        <tissue evidence="5">Leaves</tissue>
    </source>
</reference>
<dbReference type="InterPro" id="IPR042197">
    <property type="entry name" value="Apaf_helical"/>
</dbReference>
<keyword evidence="1" id="KW-0433">Leucine-rich repeat</keyword>
<dbReference type="SUPFAM" id="SSF52540">
    <property type="entry name" value="P-loop containing nucleoside triphosphate hydrolases"/>
    <property type="match status" value="1"/>
</dbReference>
<dbReference type="Gene3D" id="3.40.50.10140">
    <property type="entry name" value="Toll/interleukin-1 receptor homology (TIR) domain"/>
    <property type="match status" value="1"/>
</dbReference>
<sequence>MKYKHEVFINFRGTDVRHGLLSHVTKDLRRKKIGFYVDDVNLEAGDKISSLFTAIEESQILLVIFSKDYASSKWCLMELEKILECAGKNEQIVVVPVFYKVDPADVRYQRGDYGAAFVEHETREDKVTVQNWKSALTKAADLSGFHYSLNSEMDESKLVDDIVEHISRKLRKSYPGESNDLVGIDKNIEWVNSLMTNNSEEIIKIGIWGMGGIGKTTIAQFVFDKFSHQYEGCYFLENIKDELQTSHLNYLRDEAVSKLLGEENPHITGASKAGSFYMRRLSKKKVLLVLDNVNTPKLLKDFLEPIRFGPGSRVIVTSRQKQVFTSGVLFDEIHHVKKLNFEESLELFCLNAFNASQPKRGFQELSEKAVAFARGNPLALKVFGSYFHSKSEDIWESALDRLKKYPDPDGEILRVLRFSYDELVDTEKMIFLDIAFFFKGDDKDYVISQLDERKLYGVCGMDSLQQKALIDISKDNKIQMHDLIQKMGWQIVRQESSVAGNRSRLNDLEDVRGILNSDRVRSKYTLKIFGIILVFIH</sequence>
<keyword evidence="6" id="KW-1185">Reference proteome</keyword>
<feature type="domain" description="TIR" evidence="4">
    <location>
        <begin position="3"/>
        <end position="170"/>
    </location>
</feature>
<dbReference type="InterPro" id="IPR027417">
    <property type="entry name" value="P-loop_NTPase"/>
</dbReference>
<dbReference type="InterPro" id="IPR044974">
    <property type="entry name" value="Disease_R_plants"/>
</dbReference>
<dbReference type="Proteomes" id="UP001341840">
    <property type="component" value="Unassembled WGS sequence"/>
</dbReference>
<accession>A0ABU6Y0L1</accession>
<dbReference type="SUPFAM" id="SSF52200">
    <property type="entry name" value="Toll/Interleukin receptor TIR domain"/>
    <property type="match status" value="1"/>
</dbReference>
<evidence type="ECO:0000259" key="4">
    <source>
        <dbReference type="PROSITE" id="PS50104"/>
    </source>
</evidence>
<dbReference type="SUPFAM" id="SSF46785">
    <property type="entry name" value="Winged helix' DNA-binding domain"/>
    <property type="match status" value="1"/>
</dbReference>
<dbReference type="Gene3D" id="3.40.50.300">
    <property type="entry name" value="P-loop containing nucleotide triphosphate hydrolases"/>
    <property type="match status" value="1"/>
</dbReference>
<evidence type="ECO:0000313" key="5">
    <source>
        <dbReference type="EMBL" id="MED6204042.1"/>
    </source>
</evidence>
<name>A0ABU6Y0L1_9FABA</name>
<dbReference type="InterPro" id="IPR036390">
    <property type="entry name" value="WH_DNA-bd_sf"/>
</dbReference>
<evidence type="ECO:0000256" key="3">
    <source>
        <dbReference type="ARBA" id="ARBA00022821"/>
    </source>
</evidence>
<dbReference type="PROSITE" id="PS50104">
    <property type="entry name" value="TIR"/>
    <property type="match status" value="1"/>
</dbReference>
<dbReference type="PANTHER" id="PTHR11017:SF479">
    <property type="entry name" value="DISEASE RESISTANCE PROTEIN (TIR-NBS-LRR CLASS) FAMILY"/>
    <property type="match status" value="1"/>
</dbReference>
<dbReference type="Pfam" id="PF01582">
    <property type="entry name" value="TIR"/>
    <property type="match status" value="1"/>
</dbReference>
<organism evidence="5 6">
    <name type="scientific">Stylosanthes scabra</name>
    <dbReference type="NCBI Taxonomy" id="79078"/>
    <lineage>
        <taxon>Eukaryota</taxon>
        <taxon>Viridiplantae</taxon>
        <taxon>Streptophyta</taxon>
        <taxon>Embryophyta</taxon>
        <taxon>Tracheophyta</taxon>
        <taxon>Spermatophyta</taxon>
        <taxon>Magnoliopsida</taxon>
        <taxon>eudicotyledons</taxon>
        <taxon>Gunneridae</taxon>
        <taxon>Pentapetalae</taxon>
        <taxon>rosids</taxon>
        <taxon>fabids</taxon>
        <taxon>Fabales</taxon>
        <taxon>Fabaceae</taxon>
        <taxon>Papilionoideae</taxon>
        <taxon>50 kb inversion clade</taxon>
        <taxon>dalbergioids sensu lato</taxon>
        <taxon>Dalbergieae</taxon>
        <taxon>Pterocarpus clade</taxon>
        <taxon>Stylosanthes</taxon>
    </lineage>
</organism>
<dbReference type="Gene3D" id="1.10.8.430">
    <property type="entry name" value="Helical domain of apoptotic protease-activating factors"/>
    <property type="match status" value="1"/>
</dbReference>
<keyword evidence="3" id="KW-0611">Plant defense</keyword>
<gene>
    <name evidence="5" type="ORF">PIB30_005442</name>
</gene>
<dbReference type="InterPro" id="IPR035897">
    <property type="entry name" value="Toll_tir_struct_dom_sf"/>
</dbReference>
<evidence type="ECO:0000256" key="2">
    <source>
        <dbReference type="ARBA" id="ARBA00022737"/>
    </source>
</evidence>
<protein>
    <recommendedName>
        <fullName evidence="4">TIR domain-containing protein</fullName>
    </recommendedName>
</protein>
<keyword evidence="2" id="KW-0677">Repeat</keyword>